<accession>A0A850NUL2</accession>
<dbReference type="RefSeq" id="WP_176625770.1">
    <property type="nucleotide sequence ID" value="NZ_JABXXQ010000380.1"/>
</dbReference>
<feature type="region of interest" description="Disordered" evidence="1">
    <location>
        <begin position="72"/>
        <end position="92"/>
    </location>
</feature>
<feature type="transmembrane region" description="Helical" evidence="2">
    <location>
        <begin position="14"/>
        <end position="37"/>
    </location>
</feature>
<organism evidence="3 4">
    <name type="scientific">Endobacter medicaginis</name>
    <dbReference type="NCBI Taxonomy" id="1181271"/>
    <lineage>
        <taxon>Bacteria</taxon>
        <taxon>Pseudomonadati</taxon>
        <taxon>Pseudomonadota</taxon>
        <taxon>Alphaproteobacteria</taxon>
        <taxon>Acetobacterales</taxon>
        <taxon>Acetobacteraceae</taxon>
        <taxon>Endobacter</taxon>
    </lineage>
</organism>
<evidence type="ECO:0000256" key="2">
    <source>
        <dbReference type="SAM" id="Phobius"/>
    </source>
</evidence>
<keyword evidence="2" id="KW-0812">Transmembrane</keyword>
<sequence>LGGLDRLAGFGFGLARAVAAFVGAYMLASVAAPIGVWPDVVQKSQSLPYIYGAAKRAQTWLPDAFRVHLEVPGSMTTPSPAPDASEPDGSKL</sequence>
<feature type="non-terminal residue" evidence="3">
    <location>
        <position position="1"/>
    </location>
</feature>
<evidence type="ECO:0000313" key="3">
    <source>
        <dbReference type="EMBL" id="NVN31456.1"/>
    </source>
</evidence>
<comment type="caution">
    <text evidence="3">The sequence shown here is derived from an EMBL/GenBank/DDBJ whole genome shotgun (WGS) entry which is preliminary data.</text>
</comment>
<dbReference type="AlphaFoldDB" id="A0A850NUL2"/>
<dbReference type="Proteomes" id="UP000565205">
    <property type="component" value="Unassembled WGS sequence"/>
</dbReference>
<proteinExistence type="predicted"/>
<keyword evidence="2" id="KW-0472">Membrane</keyword>
<protein>
    <submittedName>
        <fullName evidence="3">CvpA family protein</fullName>
    </submittedName>
</protein>
<dbReference type="EMBL" id="JABXXQ010000380">
    <property type="protein sequence ID" value="NVN31456.1"/>
    <property type="molecule type" value="Genomic_DNA"/>
</dbReference>
<gene>
    <name evidence="3" type="ORF">HUK83_14105</name>
</gene>
<reference evidence="3 4" key="1">
    <citation type="submission" date="2020-06" db="EMBL/GenBank/DDBJ databases">
        <title>Description of novel acetic acid bacteria.</title>
        <authorList>
            <person name="Sombolestani A."/>
        </authorList>
    </citation>
    <scope>NUCLEOTIDE SEQUENCE [LARGE SCALE GENOMIC DNA]</scope>
    <source>
        <strain evidence="3 4">LMG 26838</strain>
    </source>
</reference>
<keyword evidence="2" id="KW-1133">Transmembrane helix</keyword>
<evidence type="ECO:0000313" key="4">
    <source>
        <dbReference type="Proteomes" id="UP000565205"/>
    </source>
</evidence>
<name>A0A850NUL2_9PROT</name>
<evidence type="ECO:0000256" key="1">
    <source>
        <dbReference type="SAM" id="MobiDB-lite"/>
    </source>
</evidence>